<dbReference type="GO" id="GO:0016616">
    <property type="term" value="F:oxidoreductase activity, acting on the CH-OH group of donors, NAD or NADP as acceptor"/>
    <property type="evidence" value="ECO:0007669"/>
    <property type="project" value="TreeGrafter"/>
</dbReference>
<dbReference type="InterPro" id="IPR050425">
    <property type="entry name" value="NAD(P)_dehydrat-like"/>
</dbReference>
<feature type="transmembrane region" description="Helical" evidence="4">
    <location>
        <begin position="6"/>
        <end position="30"/>
    </location>
</feature>
<keyword evidence="4" id="KW-1133">Transmembrane helix</keyword>
<dbReference type="InterPro" id="IPR013120">
    <property type="entry name" value="FAR_NAD-bd"/>
</dbReference>
<organism evidence="6 7">
    <name type="scientific">Sporidiobolus salmonicolor</name>
    <name type="common">Yeast-like fungus</name>
    <name type="synonym">Sporobolomyces salmonicolor</name>
    <dbReference type="NCBI Taxonomy" id="5005"/>
    <lineage>
        <taxon>Eukaryota</taxon>
        <taxon>Fungi</taxon>
        <taxon>Dikarya</taxon>
        <taxon>Basidiomycota</taxon>
        <taxon>Pucciniomycotina</taxon>
        <taxon>Microbotryomycetes</taxon>
        <taxon>Sporidiobolales</taxon>
        <taxon>Sporidiobolaceae</taxon>
        <taxon>Sporobolomyces</taxon>
    </lineage>
</organism>
<protein>
    <submittedName>
        <fullName evidence="6">SPOSA6832_01852-mRNA-1:cds</fullName>
    </submittedName>
</protein>
<dbReference type="PANTHER" id="PTHR10366">
    <property type="entry name" value="NAD DEPENDENT EPIMERASE/DEHYDRATASE"/>
    <property type="match status" value="1"/>
</dbReference>
<keyword evidence="4" id="KW-0472">Membrane</keyword>
<dbReference type="AlphaFoldDB" id="A0A0D6EKK1"/>
<evidence type="ECO:0000256" key="2">
    <source>
        <dbReference type="ARBA" id="ARBA00023445"/>
    </source>
</evidence>
<feature type="region of interest" description="Disordered" evidence="3">
    <location>
        <begin position="237"/>
        <end position="257"/>
    </location>
</feature>
<proteinExistence type="inferred from homology"/>
<evidence type="ECO:0000256" key="3">
    <source>
        <dbReference type="SAM" id="MobiDB-lite"/>
    </source>
</evidence>
<keyword evidence="1" id="KW-0560">Oxidoreductase</keyword>
<dbReference type="SUPFAM" id="SSF51735">
    <property type="entry name" value="NAD(P)-binding Rossmann-fold domains"/>
    <property type="match status" value="1"/>
</dbReference>
<dbReference type="EMBL" id="CENE01000006">
    <property type="protein sequence ID" value="CEQ40243.1"/>
    <property type="molecule type" value="Genomic_DNA"/>
</dbReference>
<dbReference type="PANTHER" id="PTHR10366:SF564">
    <property type="entry name" value="STEROL-4-ALPHA-CARBOXYLATE 3-DEHYDROGENASE, DECARBOXYLATING"/>
    <property type="match status" value="1"/>
</dbReference>
<reference evidence="7" key="1">
    <citation type="submission" date="2015-02" db="EMBL/GenBank/DDBJ databases">
        <authorList>
            <person name="Gon?alves P."/>
        </authorList>
    </citation>
    <scope>NUCLEOTIDE SEQUENCE [LARGE SCALE GENOMIC DNA]</scope>
</reference>
<feature type="non-terminal residue" evidence="6">
    <location>
        <position position="1"/>
    </location>
</feature>
<dbReference type="PROSITE" id="PS51257">
    <property type="entry name" value="PROKAR_LIPOPROTEIN"/>
    <property type="match status" value="1"/>
</dbReference>
<evidence type="ECO:0000259" key="5">
    <source>
        <dbReference type="Pfam" id="PF07993"/>
    </source>
</evidence>
<evidence type="ECO:0000313" key="7">
    <source>
        <dbReference type="Proteomes" id="UP000243876"/>
    </source>
</evidence>
<dbReference type="Pfam" id="PF07993">
    <property type="entry name" value="NAD_binding_4"/>
    <property type="match status" value="1"/>
</dbReference>
<evidence type="ECO:0000256" key="1">
    <source>
        <dbReference type="ARBA" id="ARBA00023002"/>
    </source>
</evidence>
<name>A0A0D6EKK1_SPOSA</name>
<gene>
    <name evidence="6" type="primary">SPOSA6832_01852</name>
</gene>
<keyword evidence="4" id="KW-0812">Transmembrane</keyword>
<evidence type="ECO:0000313" key="6">
    <source>
        <dbReference type="EMBL" id="CEQ40243.1"/>
    </source>
</evidence>
<dbReference type="InterPro" id="IPR036291">
    <property type="entry name" value="NAD(P)-bd_dom_sf"/>
</dbReference>
<dbReference type="OrthoDB" id="2735536at2759"/>
<dbReference type="Gene3D" id="3.40.50.720">
    <property type="entry name" value="NAD(P)-binding Rossmann-like Domain"/>
    <property type="match status" value="1"/>
</dbReference>
<feature type="domain" description="Thioester reductase (TE)" evidence="5">
    <location>
        <begin position="69"/>
        <end position="204"/>
    </location>
</feature>
<evidence type="ECO:0000256" key="4">
    <source>
        <dbReference type="SAM" id="Phobius"/>
    </source>
</evidence>
<accession>A0A0D6EKK1</accession>
<dbReference type="Proteomes" id="UP000243876">
    <property type="component" value="Unassembled WGS sequence"/>
</dbReference>
<keyword evidence="7" id="KW-1185">Reference proteome</keyword>
<sequence length="376" mass="42258">MASSKPLVLVTALSGYIGSACGLAFLRAGFRVRGTLRRQAQADAWIGKYPEWREDVEFAIVEDMGRQGSYEEACRGVWGVCHVASPFCFGYTDNERDMLLPAIRGTTEILQAAHRAGTVRKVVITSSFAALQDYHAGAHAGHVYTEEDWCPLTWDEAKQTSDQLLVYVASKKYAEAAAWRFVDEKQPQFTVTTILPVYVLGASPQPLESLDDLSVSASWIRAFFDAPKVPQAPLHVRHGRHRGRRRRARRRARAPRRRRNRYLVAAPGDVTGASVARLLRELFPDQAGRFPDPEGVAAGEEEEEVEHWRWDTARCVAVPVRFESSGAPSRVAKCPEMGSERARRAERDLGMRWKSLKETVREAAEQVLELERKRTP</sequence>
<comment type="similarity">
    <text evidence="2">Belongs to the NAD(P)-dependent epimerase/dehydratase family. Dihydroflavonol-4-reductase subfamily.</text>
</comment>